<dbReference type="InterPro" id="IPR001841">
    <property type="entry name" value="Znf_RING"/>
</dbReference>
<dbReference type="PROSITE" id="PS50089">
    <property type="entry name" value="ZF_RING_2"/>
    <property type="match status" value="1"/>
</dbReference>
<evidence type="ECO:0000259" key="4">
    <source>
        <dbReference type="PROSITE" id="PS50089"/>
    </source>
</evidence>
<dbReference type="Gene3D" id="3.30.40.10">
    <property type="entry name" value="Zinc/RING finger domain, C3HC4 (zinc finger)"/>
    <property type="match status" value="1"/>
</dbReference>
<dbReference type="SUPFAM" id="SSF57850">
    <property type="entry name" value="RING/U-box"/>
    <property type="match status" value="1"/>
</dbReference>
<evidence type="ECO:0000256" key="3">
    <source>
        <dbReference type="PROSITE-ProRule" id="PRU00175"/>
    </source>
</evidence>
<keyword evidence="1 3" id="KW-0479">Metal-binding</keyword>
<dbReference type="EMBL" id="CAJOBS010002572">
    <property type="protein sequence ID" value="CAF4823679.1"/>
    <property type="molecule type" value="Genomic_DNA"/>
</dbReference>
<keyword evidence="1 3" id="KW-0863">Zinc-finger</keyword>
<evidence type="ECO:0000313" key="6">
    <source>
        <dbReference type="Proteomes" id="UP000663838"/>
    </source>
</evidence>
<feature type="domain" description="RING-type" evidence="4">
    <location>
        <begin position="30"/>
        <end position="74"/>
    </location>
</feature>
<name>A0A821QFF3_9BILA</name>
<organism evidence="5 6">
    <name type="scientific">Rotaria socialis</name>
    <dbReference type="NCBI Taxonomy" id="392032"/>
    <lineage>
        <taxon>Eukaryota</taxon>
        <taxon>Metazoa</taxon>
        <taxon>Spiralia</taxon>
        <taxon>Gnathifera</taxon>
        <taxon>Rotifera</taxon>
        <taxon>Eurotatoria</taxon>
        <taxon>Bdelloidea</taxon>
        <taxon>Philodinida</taxon>
        <taxon>Philodinidae</taxon>
        <taxon>Rotaria</taxon>
    </lineage>
</organism>
<evidence type="ECO:0000256" key="1">
    <source>
        <dbReference type="ARBA" id="ARBA00022771"/>
    </source>
</evidence>
<accession>A0A821QFF3</accession>
<evidence type="ECO:0000256" key="2">
    <source>
        <dbReference type="ARBA" id="ARBA00022833"/>
    </source>
</evidence>
<dbReference type="GO" id="GO:0008270">
    <property type="term" value="F:zinc ion binding"/>
    <property type="evidence" value="ECO:0007669"/>
    <property type="project" value="UniProtKB-KW"/>
</dbReference>
<protein>
    <recommendedName>
        <fullName evidence="4">RING-type domain-containing protein</fullName>
    </recommendedName>
</protein>
<dbReference type="InterPro" id="IPR013083">
    <property type="entry name" value="Znf_RING/FYVE/PHD"/>
</dbReference>
<dbReference type="Proteomes" id="UP000663838">
    <property type="component" value="Unassembled WGS sequence"/>
</dbReference>
<comment type="caution">
    <text evidence="5">The sequence shown here is derived from an EMBL/GenBank/DDBJ whole genome shotgun (WGS) entry which is preliminary data.</text>
</comment>
<sequence length="258" mass="29411">MILINIFLVTDVLSSLFNDNQIAEIPMSECKICFKVLSVEPLLCCSSSICSKCVYHYFTTNINETRIRITCPSCPHIFTRKEILSLLSNYDHNGNISERYKRFYADINREAHIKTCPWCCSIKQIDKRLFEGIRWKKNDSTKSSHESRFSPLGCKYNFYPDKPLVRHTVRGLVAGAASLAIPVAAVGAVALLAVGTTIGAPTYGTYRLVKHIHSKRQERRQRYRTKTIARHWNTSDSLSTDDQMIESDDIRRTVQAIA</sequence>
<dbReference type="AlphaFoldDB" id="A0A821QFF3"/>
<keyword evidence="2" id="KW-0862">Zinc</keyword>
<gene>
    <name evidence="5" type="ORF">TOA249_LOCUS24752</name>
</gene>
<evidence type="ECO:0000313" key="5">
    <source>
        <dbReference type="EMBL" id="CAF4823679.1"/>
    </source>
</evidence>
<reference evidence="5" key="1">
    <citation type="submission" date="2021-02" db="EMBL/GenBank/DDBJ databases">
        <authorList>
            <person name="Nowell W R."/>
        </authorList>
    </citation>
    <scope>NUCLEOTIDE SEQUENCE</scope>
</reference>
<proteinExistence type="predicted"/>